<dbReference type="InterPro" id="IPR010982">
    <property type="entry name" value="Lambda_DNA-bd_dom_sf"/>
</dbReference>
<feature type="transmembrane region" description="Helical" evidence="1">
    <location>
        <begin position="94"/>
        <end position="113"/>
    </location>
</feature>
<dbReference type="Gene3D" id="1.10.260.40">
    <property type="entry name" value="lambda repressor-like DNA-binding domains"/>
    <property type="match status" value="1"/>
</dbReference>
<dbReference type="STRING" id="37625.SAMN05660420_01355"/>
<sequence>MDTLEAPSVAIDGNAIRKIREKKRLTQLYVSKVVGVTTDTVSRWENNRYPTIMRDNALKLAEALEVDIEDVLKHEALETFEAEDPHPQSKGIHWFPYLLLACVGVIVLFFLWFKFSAQLVPVLQAKRILPPFAAPGSRVLIQIELSTETPLKGMILKEKFPDGWLLTAAEPAISHVDSDSRVAKWIFRKPPLLTHVFYLLKVPDIIDPDADTTIVGELIANPEGQGSAVVVQAAGEMQIKAVHWADKNGDFVIDDVEILEASDLTDEAKTLDLNWDLLESIWEAGSYRWQVEKKQFVAVRLPQG</sequence>
<dbReference type="Pfam" id="PF01381">
    <property type="entry name" value="HTH_3"/>
    <property type="match status" value="1"/>
</dbReference>
<reference evidence="3 4" key="1">
    <citation type="submission" date="2016-10" db="EMBL/GenBank/DDBJ databases">
        <authorList>
            <person name="de Groot N.N."/>
        </authorList>
    </citation>
    <scope>NUCLEOTIDE SEQUENCE [LARGE SCALE GENOMIC DNA]</scope>
    <source>
        <strain evidence="3 4">DSM 7343</strain>
    </source>
</reference>
<dbReference type="Proteomes" id="UP000199409">
    <property type="component" value="Unassembled WGS sequence"/>
</dbReference>
<dbReference type="CDD" id="cd00093">
    <property type="entry name" value="HTH_XRE"/>
    <property type="match status" value="1"/>
</dbReference>
<dbReference type="EMBL" id="FNQN01000003">
    <property type="protein sequence ID" value="SEA14043.1"/>
    <property type="molecule type" value="Genomic_DNA"/>
</dbReference>
<dbReference type="OrthoDB" id="5395007at2"/>
<proteinExistence type="predicted"/>
<dbReference type="RefSeq" id="WP_092346019.1">
    <property type="nucleotide sequence ID" value="NZ_FNQN01000003.1"/>
</dbReference>
<organism evidence="3 4">
    <name type="scientific">Desulfuromusa kysingii</name>
    <dbReference type="NCBI Taxonomy" id="37625"/>
    <lineage>
        <taxon>Bacteria</taxon>
        <taxon>Pseudomonadati</taxon>
        <taxon>Thermodesulfobacteriota</taxon>
        <taxon>Desulfuromonadia</taxon>
        <taxon>Desulfuromonadales</taxon>
        <taxon>Geopsychrobacteraceae</taxon>
        <taxon>Desulfuromusa</taxon>
    </lineage>
</organism>
<name>A0A1H3YR78_9BACT</name>
<evidence type="ECO:0000313" key="3">
    <source>
        <dbReference type="EMBL" id="SEA14043.1"/>
    </source>
</evidence>
<dbReference type="AlphaFoldDB" id="A0A1H3YR78"/>
<keyword evidence="4" id="KW-1185">Reference proteome</keyword>
<evidence type="ECO:0000259" key="2">
    <source>
        <dbReference type="PROSITE" id="PS50943"/>
    </source>
</evidence>
<protein>
    <submittedName>
        <fullName evidence="3">Helix-turn-helix domain-containing protein</fullName>
    </submittedName>
</protein>
<gene>
    <name evidence="3" type="ORF">SAMN05660420_01355</name>
</gene>
<feature type="domain" description="HTH cro/C1-type" evidence="2">
    <location>
        <begin position="16"/>
        <end position="71"/>
    </location>
</feature>
<accession>A0A1H3YR78</accession>
<keyword evidence="1" id="KW-1133">Transmembrane helix</keyword>
<evidence type="ECO:0000313" key="4">
    <source>
        <dbReference type="Proteomes" id="UP000199409"/>
    </source>
</evidence>
<dbReference type="PROSITE" id="PS50943">
    <property type="entry name" value="HTH_CROC1"/>
    <property type="match status" value="1"/>
</dbReference>
<dbReference type="SUPFAM" id="SSF47413">
    <property type="entry name" value="lambda repressor-like DNA-binding domains"/>
    <property type="match status" value="1"/>
</dbReference>
<dbReference type="InterPro" id="IPR001387">
    <property type="entry name" value="Cro/C1-type_HTH"/>
</dbReference>
<keyword evidence="1" id="KW-0812">Transmembrane</keyword>
<dbReference type="GO" id="GO:0003677">
    <property type="term" value="F:DNA binding"/>
    <property type="evidence" value="ECO:0007669"/>
    <property type="project" value="InterPro"/>
</dbReference>
<evidence type="ECO:0000256" key="1">
    <source>
        <dbReference type="SAM" id="Phobius"/>
    </source>
</evidence>
<keyword evidence="1" id="KW-0472">Membrane</keyword>
<dbReference type="SMART" id="SM00530">
    <property type="entry name" value="HTH_XRE"/>
    <property type="match status" value="1"/>
</dbReference>